<dbReference type="Proteomes" id="UP000184016">
    <property type="component" value="Unassembled WGS sequence"/>
</dbReference>
<dbReference type="RefSeq" id="WP_072874294.1">
    <property type="nucleotide sequence ID" value="NZ_FRAF01000014.1"/>
</dbReference>
<dbReference type="OrthoDB" id="2382305at2"/>
<accession>A0A1M6SMD9</accession>
<keyword evidence="3" id="KW-1185">Reference proteome</keyword>
<evidence type="ECO:0000256" key="1">
    <source>
        <dbReference type="SAM" id="Phobius"/>
    </source>
</evidence>
<proteinExistence type="predicted"/>
<dbReference type="EMBL" id="FRAF01000014">
    <property type="protein sequence ID" value="SHK45806.1"/>
    <property type="molecule type" value="Genomic_DNA"/>
</dbReference>
<gene>
    <name evidence="2" type="ORF">SAMN05443507_11426</name>
</gene>
<keyword evidence="1" id="KW-0472">Membrane</keyword>
<name>A0A1M6SMD9_9BACL</name>
<feature type="transmembrane region" description="Helical" evidence="1">
    <location>
        <begin position="74"/>
        <end position="98"/>
    </location>
</feature>
<reference evidence="3" key="1">
    <citation type="submission" date="2016-11" db="EMBL/GenBank/DDBJ databases">
        <authorList>
            <person name="Varghese N."/>
            <person name="Submissions S."/>
        </authorList>
    </citation>
    <scope>NUCLEOTIDE SEQUENCE [LARGE SCALE GENOMIC DNA]</scope>
    <source>
        <strain evidence="3">USBA-503</strain>
    </source>
</reference>
<organism evidence="2 3">
    <name type="scientific">Alicyclobacillus tolerans</name>
    <dbReference type="NCBI Taxonomy" id="90970"/>
    <lineage>
        <taxon>Bacteria</taxon>
        <taxon>Bacillati</taxon>
        <taxon>Bacillota</taxon>
        <taxon>Bacilli</taxon>
        <taxon>Bacillales</taxon>
        <taxon>Alicyclobacillaceae</taxon>
        <taxon>Alicyclobacillus</taxon>
    </lineage>
</organism>
<keyword evidence="1" id="KW-0812">Transmembrane</keyword>
<dbReference type="AlphaFoldDB" id="A0A1M6SMD9"/>
<dbReference type="STRING" id="1830138.SAMN05443507_11426"/>
<evidence type="ECO:0000313" key="2">
    <source>
        <dbReference type="EMBL" id="SHK45806.1"/>
    </source>
</evidence>
<protein>
    <submittedName>
        <fullName evidence="2">Uncharacterized protein</fullName>
    </submittedName>
</protein>
<keyword evidence="1" id="KW-1133">Transmembrane helix</keyword>
<evidence type="ECO:0000313" key="3">
    <source>
        <dbReference type="Proteomes" id="UP000184016"/>
    </source>
</evidence>
<sequence length="100" mass="11056">MHPLYHHAIRLRGQSVYVHHLNGTVYHGVLHSVTTKGIYLLPHRPGGRLASAQSNELQGQNALHEPQDMQLEEIFFPAMFFGFGALAGLAAASGPWGWGW</sequence>